<reference evidence="2 3" key="1">
    <citation type="submission" date="2017-02" db="EMBL/GenBank/DDBJ databases">
        <title>The new phylogeny of genus Mycobacterium.</title>
        <authorList>
            <person name="Tortoli E."/>
            <person name="Trovato A."/>
            <person name="Cirillo D.M."/>
        </authorList>
    </citation>
    <scope>NUCLEOTIDE SEQUENCE [LARGE SCALE GENOMIC DNA]</scope>
    <source>
        <strain evidence="2 3">DSM 45000</strain>
    </source>
</reference>
<dbReference type="Proteomes" id="UP000192513">
    <property type="component" value="Unassembled WGS sequence"/>
</dbReference>
<sequence>MILHQRFNVSEPATPISRDDDRRAETTVGRPPRRAPRDEDRCVETLPPRSADGYPNVDCRLGTVPSYARVLFVGRVERPESSYVNL</sequence>
<protein>
    <submittedName>
        <fullName evidence="2">Uncharacterized protein</fullName>
    </submittedName>
</protein>
<evidence type="ECO:0000256" key="1">
    <source>
        <dbReference type="SAM" id="MobiDB-lite"/>
    </source>
</evidence>
<gene>
    <name evidence="2" type="ORF">BST39_17460</name>
</gene>
<evidence type="ECO:0000313" key="3">
    <source>
        <dbReference type="Proteomes" id="UP000192513"/>
    </source>
</evidence>
<accession>A0A1X0I838</accession>
<dbReference type="STRING" id="590652.BST39_17460"/>
<dbReference type="EMBL" id="MVIE01000022">
    <property type="protein sequence ID" value="ORB38409.1"/>
    <property type="molecule type" value="Genomic_DNA"/>
</dbReference>
<evidence type="ECO:0000313" key="2">
    <source>
        <dbReference type="EMBL" id="ORB38409.1"/>
    </source>
</evidence>
<organism evidence="2 3">
    <name type="scientific">Mycobacterium paraseoulense</name>
    <dbReference type="NCBI Taxonomy" id="590652"/>
    <lineage>
        <taxon>Bacteria</taxon>
        <taxon>Bacillati</taxon>
        <taxon>Actinomycetota</taxon>
        <taxon>Actinomycetes</taxon>
        <taxon>Mycobacteriales</taxon>
        <taxon>Mycobacteriaceae</taxon>
        <taxon>Mycobacterium</taxon>
    </lineage>
</organism>
<keyword evidence="3" id="KW-1185">Reference proteome</keyword>
<feature type="region of interest" description="Disordered" evidence="1">
    <location>
        <begin position="1"/>
        <end position="53"/>
    </location>
</feature>
<proteinExistence type="predicted"/>
<comment type="caution">
    <text evidence="2">The sequence shown here is derived from an EMBL/GenBank/DDBJ whole genome shotgun (WGS) entry which is preliminary data.</text>
</comment>
<name>A0A1X0I838_9MYCO</name>
<dbReference type="AlphaFoldDB" id="A0A1X0I838"/>